<dbReference type="AlphaFoldDB" id="A0A4P9XXI7"/>
<accession>A0A4P9XXI7</accession>
<evidence type="ECO:0000256" key="3">
    <source>
        <dbReference type="ARBA" id="ARBA00023002"/>
    </source>
</evidence>
<dbReference type="Gene3D" id="3.40.50.720">
    <property type="entry name" value="NAD(P)-binding Rossmann-like Domain"/>
    <property type="match status" value="1"/>
</dbReference>
<dbReference type="STRING" id="78915.A0A4P9XXI7"/>
<keyword evidence="3" id="KW-0560">Oxidoreductase</keyword>
<comment type="similarity">
    <text evidence="1">Belongs to the NmrA-type oxidoreductase family. Isoflavone reductase subfamily.</text>
</comment>
<evidence type="ECO:0000313" key="5">
    <source>
        <dbReference type="EMBL" id="RKP11163.1"/>
    </source>
</evidence>
<dbReference type="GO" id="GO:0016491">
    <property type="term" value="F:oxidoreductase activity"/>
    <property type="evidence" value="ECO:0007669"/>
    <property type="project" value="UniProtKB-KW"/>
</dbReference>
<dbReference type="EMBL" id="KZ992425">
    <property type="protein sequence ID" value="RKP11163.1"/>
    <property type="molecule type" value="Genomic_DNA"/>
</dbReference>
<dbReference type="SUPFAM" id="SSF51735">
    <property type="entry name" value="NAD(P)-binding Rossmann-fold domains"/>
    <property type="match status" value="1"/>
</dbReference>
<name>A0A4P9XXI7_9FUNG</name>
<dbReference type="Gene3D" id="3.90.25.10">
    <property type="entry name" value="UDP-galactose 4-epimerase, domain 1"/>
    <property type="match status" value="1"/>
</dbReference>
<dbReference type="CDD" id="cd05259">
    <property type="entry name" value="PCBER_SDR_a"/>
    <property type="match status" value="1"/>
</dbReference>
<dbReference type="InterPro" id="IPR036291">
    <property type="entry name" value="NAD(P)-bd_dom_sf"/>
</dbReference>
<dbReference type="InterPro" id="IPR008030">
    <property type="entry name" value="NmrA-like"/>
</dbReference>
<gene>
    <name evidence="5" type="ORF">THASP1DRAFT_27080</name>
</gene>
<dbReference type="InterPro" id="IPR045312">
    <property type="entry name" value="PCBER-like"/>
</dbReference>
<dbReference type="OrthoDB" id="419598at2759"/>
<organism evidence="5 6">
    <name type="scientific">Thamnocephalis sphaerospora</name>
    <dbReference type="NCBI Taxonomy" id="78915"/>
    <lineage>
        <taxon>Eukaryota</taxon>
        <taxon>Fungi</taxon>
        <taxon>Fungi incertae sedis</taxon>
        <taxon>Zoopagomycota</taxon>
        <taxon>Zoopagomycotina</taxon>
        <taxon>Zoopagomycetes</taxon>
        <taxon>Zoopagales</taxon>
        <taxon>Sigmoideomycetaceae</taxon>
        <taxon>Thamnocephalis</taxon>
    </lineage>
</organism>
<reference evidence="6" key="1">
    <citation type="journal article" date="2018" name="Nat. Microbiol.">
        <title>Leveraging single-cell genomics to expand the fungal tree of life.</title>
        <authorList>
            <person name="Ahrendt S.R."/>
            <person name="Quandt C.A."/>
            <person name="Ciobanu D."/>
            <person name="Clum A."/>
            <person name="Salamov A."/>
            <person name="Andreopoulos B."/>
            <person name="Cheng J.F."/>
            <person name="Woyke T."/>
            <person name="Pelin A."/>
            <person name="Henrissat B."/>
            <person name="Reynolds N.K."/>
            <person name="Benny G.L."/>
            <person name="Smith M.E."/>
            <person name="James T.Y."/>
            <person name="Grigoriev I.V."/>
        </authorList>
    </citation>
    <scope>NUCLEOTIDE SEQUENCE [LARGE SCALE GENOMIC DNA]</scope>
    <source>
        <strain evidence="6">RSA 1356</strain>
    </source>
</reference>
<sequence length="293" mass="32149">MTVINVTVAGGTGQFGHKVVRALLADGGYQVNVLSRTGSDNENLGNLRKQGANIVAVDYNHYDDLVQALQGADVLISTLLHYAAIELLPTLFRAAKAAGVRRVVPSDYVSDNTDLQYAIQPDPTAIERAIAESQLEYTRYYCGVFYRYLTTPYIGVDLENHKVTIFGTGNTPVSLAHEDDFARFIAASLKDPRSKNAKLGFQSSSVTLLELVAALEKHVGAKLEVTHVPLDPAYRLIREEEMTDESDAIKQFGFEVEHKILDPSRIDNSICPSVHITSLDTYLADALGKQHNA</sequence>
<evidence type="ECO:0000259" key="4">
    <source>
        <dbReference type="Pfam" id="PF05368"/>
    </source>
</evidence>
<protein>
    <recommendedName>
        <fullName evidence="4">NmrA-like domain-containing protein</fullName>
    </recommendedName>
</protein>
<feature type="domain" description="NmrA-like" evidence="4">
    <location>
        <begin position="6"/>
        <end position="237"/>
    </location>
</feature>
<dbReference type="Pfam" id="PF05368">
    <property type="entry name" value="NmrA"/>
    <property type="match status" value="1"/>
</dbReference>
<proteinExistence type="inferred from homology"/>
<keyword evidence="6" id="KW-1185">Reference proteome</keyword>
<evidence type="ECO:0000256" key="2">
    <source>
        <dbReference type="ARBA" id="ARBA00022857"/>
    </source>
</evidence>
<evidence type="ECO:0000256" key="1">
    <source>
        <dbReference type="ARBA" id="ARBA00005725"/>
    </source>
</evidence>
<dbReference type="PANTHER" id="PTHR47706:SF4">
    <property type="entry name" value="NMRA-LIKE DOMAIN-CONTAINING PROTEIN"/>
    <property type="match status" value="1"/>
</dbReference>
<dbReference type="Proteomes" id="UP000271241">
    <property type="component" value="Unassembled WGS sequence"/>
</dbReference>
<evidence type="ECO:0000313" key="6">
    <source>
        <dbReference type="Proteomes" id="UP000271241"/>
    </source>
</evidence>
<dbReference type="InterPro" id="IPR051609">
    <property type="entry name" value="NmrA/Isoflavone_reductase-like"/>
</dbReference>
<keyword evidence="2" id="KW-0521">NADP</keyword>
<dbReference type="PANTHER" id="PTHR47706">
    <property type="entry name" value="NMRA-LIKE FAMILY PROTEIN"/>
    <property type="match status" value="1"/>
</dbReference>